<evidence type="ECO:0000313" key="5">
    <source>
        <dbReference type="EMBL" id="SEL42537.1"/>
    </source>
</evidence>
<dbReference type="Proteomes" id="UP000183015">
    <property type="component" value="Unassembled WGS sequence"/>
</dbReference>
<dbReference type="GO" id="GO:0003676">
    <property type="term" value="F:nucleic acid binding"/>
    <property type="evidence" value="ECO:0007669"/>
    <property type="project" value="InterPro"/>
</dbReference>
<dbReference type="InterPro" id="IPR012337">
    <property type="entry name" value="RNaseH-like_sf"/>
</dbReference>
<dbReference type="Gene3D" id="3.30.420.10">
    <property type="entry name" value="Ribonuclease H-like superfamily/Ribonuclease H"/>
    <property type="match status" value="1"/>
</dbReference>
<evidence type="ECO:0000256" key="3">
    <source>
        <dbReference type="ARBA" id="ARBA00022839"/>
    </source>
</evidence>
<dbReference type="eggNOG" id="COG0847">
    <property type="taxonomic scope" value="Bacteria"/>
</dbReference>
<dbReference type="Pfam" id="PF00929">
    <property type="entry name" value="RNase_T"/>
    <property type="match status" value="1"/>
</dbReference>
<accession>A0A1H7Q5F6</accession>
<evidence type="ECO:0000256" key="2">
    <source>
        <dbReference type="ARBA" id="ARBA00022801"/>
    </source>
</evidence>
<feature type="domain" description="Exonuclease" evidence="4">
    <location>
        <begin position="12"/>
        <end position="179"/>
    </location>
</feature>
<dbReference type="EMBL" id="FOAZ01000008">
    <property type="protein sequence ID" value="SEL42537.1"/>
    <property type="molecule type" value="Genomic_DNA"/>
</dbReference>
<keyword evidence="2" id="KW-0378">Hydrolase</keyword>
<dbReference type="AlphaFoldDB" id="A0A1H7Q5F6"/>
<dbReference type="SMART" id="SM00479">
    <property type="entry name" value="EXOIII"/>
    <property type="match status" value="1"/>
</dbReference>
<keyword evidence="3" id="KW-0269">Exonuclease</keyword>
<dbReference type="OrthoDB" id="190275at2"/>
<gene>
    <name evidence="5" type="ORF">SAMN05414137_108270</name>
</gene>
<dbReference type="PANTHER" id="PTHR30231:SF4">
    <property type="entry name" value="PROTEIN NEN2"/>
    <property type="match status" value="1"/>
</dbReference>
<dbReference type="InterPro" id="IPR036397">
    <property type="entry name" value="RNaseH_sf"/>
</dbReference>
<dbReference type="PANTHER" id="PTHR30231">
    <property type="entry name" value="DNA POLYMERASE III SUBUNIT EPSILON"/>
    <property type="match status" value="1"/>
</dbReference>
<proteinExistence type="predicted"/>
<dbReference type="FunFam" id="3.30.420.10:FF:000045">
    <property type="entry name" value="3'-5' exonuclease DinG"/>
    <property type="match status" value="1"/>
</dbReference>
<dbReference type="RefSeq" id="WP_042452055.1">
    <property type="nucleotide sequence ID" value="NZ_BBPN01000024.1"/>
</dbReference>
<dbReference type="SUPFAM" id="SSF53098">
    <property type="entry name" value="Ribonuclease H-like"/>
    <property type="match status" value="1"/>
</dbReference>
<evidence type="ECO:0000259" key="4">
    <source>
        <dbReference type="SMART" id="SM00479"/>
    </source>
</evidence>
<dbReference type="CDD" id="cd06127">
    <property type="entry name" value="DEDDh"/>
    <property type="match status" value="1"/>
</dbReference>
<keyword evidence="1" id="KW-0540">Nuclease</keyword>
<evidence type="ECO:0000256" key="1">
    <source>
        <dbReference type="ARBA" id="ARBA00022722"/>
    </source>
</evidence>
<dbReference type="STRING" id="235985.SAMN05414137_108270"/>
<keyword evidence="6" id="KW-1185">Reference proteome</keyword>
<reference evidence="6" key="1">
    <citation type="submission" date="2016-10" db="EMBL/GenBank/DDBJ databases">
        <authorList>
            <person name="Varghese N."/>
        </authorList>
    </citation>
    <scope>NUCLEOTIDE SEQUENCE [LARGE SCALE GENOMIC DNA]</scope>
    <source>
        <strain evidence="6">DSM 45096 / BCRC 16803 / CGMCC 4.1857 / CIP 109030 / JCM 12277 / KCTC 19219 / NBRC 100920 / 33214</strain>
    </source>
</reference>
<dbReference type="GO" id="GO:0005829">
    <property type="term" value="C:cytosol"/>
    <property type="evidence" value="ECO:0007669"/>
    <property type="project" value="TreeGrafter"/>
</dbReference>
<name>A0A1H7Q5F6_STRJI</name>
<dbReference type="GO" id="GO:0008408">
    <property type="term" value="F:3'-5' exonuclease activity"/>
    <property type="evidence" value="ECO:0007669"/>
    <property type="project" value="TreeGrafter"/>
</dbReference>
<dbReference type="InterPro" id="IPR013520">
    <property type="entry name" value="Ribonucl_H"/>
</dbReference>
<protein>
    <submittedName>
        <fullName evidence="5">DNA polymerase-3 subunit epsilon</fullName>
    </submittedName>
</protein>
<evidence type="ECO:0000313" key="6">
    <source>
        <dbReference type="Proteomes" id="UP000183015"/>
    </source>
</evidence>
<organism evidence="5 6">
    <name type="scientific">Streptacidiphilus jiangxiensis</name>
    <dbReference type="NCBI Taxonomy" id="235985"/>
    <lineage>
        <taxon>Bacteria</taxon>
        <taxon>Bacillati</taxon>
        <taxon>Actinomycetota</taxon>
        <taxon>Actinomycetes</taxon>
        <taxon>Kitasatosporales</taxon>
        <taxon>Streptomycetaceae</taxon>
        <taxon>Streptacidiphilus</taxon>
    </lineage>
</organism>
<sequence length="242" mass="25747">MQPPTTTPPPRGFAVVDVEASGRSPWRHRVVEVGVVLLDYPLLRVEAEFSTLIDPGGPVGPTAVHRIAQEQVVGAPDFREIAPHLSDLLRGRILVGHHVRCDLGFLVREFARIGVAVPEMPTLCTMALTERVLGEQLPGRSLGACTAAFGLPDFPAHTALGDARATARLLRCCLGTPAGGVEPVRAMVEGAQRTAWPKLRRRADVVRTQNRSAVVAPGAYGVPCAVPYGVPAQGPAARGEWA</sequence>